<proteinExistence type="predicted"/>
<name>A0A8X8ICJ6_9BACT</name>
<organism evidence="1 2">
    <name type="scientific">Hydrobacter penzbergensis</name>
    <dbReference type="NCBI Taxonomy" id="1235997"/>
    <lineage>
        <taxon>Bacteria</taxon>
        <taxon>Pseudomonadati</taxon>
        <taxon>Bacteroidota</taxon>
        <taxon>Chitinophagia</taxon>
        <taxon>Chitinophagales</taxon>
        <taxon>Chitinophagaceae</taxon>
        <taxon>Hydrobacter</taxon>
    </lineage>
</organism>
<keyword evidence="2" id="KW-1185">Reference proteome</keyword>
<gene>
    <name evidence="1" type="ORF">SAMN05444410_101242</name>
</gene>
<accession>A0A8X8ICJ6</accession>
<evidence type="ECO:0000313" key="1">
    <source>
        <dbReference type="EMBL" id="SDW10211.1"/>
    </source>
</evidence>
<dbReference type="Proteomes" id="UP000198711">
    <property type="component" value="Unassembled WGS sequence"/>
</dbReference>
<dbReference type="EMBL" id="FNNO01000001">
    <property type="protein sequence ID" value="SDW10211.1"/>
    <property type="molecule type" value="Genomic_DNA"/>
</dbReference>
<dbReference type="AlphaFoldDB" id="A0A8X8ICJ6"/>
<evidence type="ECO:0000313" key="2">
    <source>
        <dbReference type="Proteomes" id="UP000198711"/>
    </source>
</evidence>
<sequence>MGFLGKKKGHHARMMPPFCLSFISKNVAVCKGGMINPAHDMQSCHAQTNQDRGLFPLQALHVISMDRAAY</sequence>
<protein>
    <submittedName>
        <fullName evidence="1">Uncharacterized protein</fullName>
    </submittedName>
</protein>
<comment type="caution">
    <text evidence="1">The sequence shown here is derived from an EMBL/GenBank/DDBJ whole genome shotgun (WGS) entry which is preliminary data.</text>
</comment>
<reference evidence="1 2" key="1">
    <citation type="submission" date="2016-10" db="EMBL/GenBank/DDBJ databases">
        <authorList>
            <person name="Varghese N."/>
            <person name="Submissions S."/>
        </authorList>
    </citation>
    <scope>NUCLEOTIDE SEQUENCE [LARGE SCALE GENOMIC DNA]</scope>
    <source>
        <strain evidence="1 2">DSM 25353</strain>
    </source>
</reference>